<evidence type="ECO:0000256" key="6">
    <source>
        <dbReference type="ARBA" id="ARBA00023125"/>
    </source>
</evidence>
<dbReference type="InterPro" id="IPR029063">
    <property type="entry name" value="SAM-dependent_MTases_sf"/>
</dbReference>
<dbReference type="Gene3D" id="3.90.120.10">
    <property type="entry name" value="DNA Methylase, subunit A, domain 2"/>
    <property type="match status" value="1"/>
</dbReference>
<dbReference type="SMART" id="SM00298">
    <property type="entry name" value="CHROMO"/>
    <property type="match status" value="1"/>
</dbReference>
<reference evidence="13" key="2">
    <citation type="submission" date="2015-03" db="UniProtKB">
        <authorList>
            <consortium name="EnsemblPlants"/>
        </authorList>
    </citation>
    <scope>IDENTIFICATION</scope>
</reference>
<dbReference type="PANTHER" id="PTHR10629">
    <property type="entry name" value="CYTOSINE-SPECIFIC METHYLTRANSFERASE"/>
    <property type="match status" value="1"/>
</dbReference>
<dbReference type="GO" id="GO:0044027">
    <property type="term" value="P:negative regulation of gene expression via chromosomal CpG island methylation"/>
    <property type="evidence" value="ECO:0007669"/>
    <property type="project" value="TreeGrafter"/>
</dbReference>
<evidence type="ECO:0000256" key="4">
    <source>
        <dbReference type="ARBA" id="ARBA00022679"/>
    </source>
</evidence>
<keyword evidence="6" id="KW-0238">DNA-binding</keyword>
<evidence type="ECO:0000256" key="3">
    <source>
        <dbReference type="ARBA" id="ARBA00022603"/>
    </source>
</evidence>
<dbReference type="FunFam" id="2.30.30.490:FF:000011">
    <property type="entry name" value="DNA (cytosine-5)-methyltransferase 1"/>
    <property type="match status" value="1"/>
</dbReference>
<feature type="domain" description="BAH" evidence="12">
    <location>
        <begin position="172"/>
        <end position="297"/>
    </location>
</feature>
<dbReference type="STRING" id="65489.A0A0D3HAG6"/>
<comment type="subcellular location">
    <subcellularLocation>
        <location evidence="1">Nucleus</location>
    </subcellularLocation>
</comment>
<dbReference type="Gramene" id="OBART10G00250.1">
    <property type="protein sequence ID" value="OBART10G00250.1"/>
    <property type="gene ID" value="OBART10G00250"/>
</dbReference>
<dbReference type="InterPro" id="IPR001525">
    <property type="entry name" value="C5_MeTfrase"/>
</dbReference>
<dbReference type="GO" id="GO:0003682">
    <property type="term" value="F:chromatin binding"/>
    <property type="evidence" value="ECO:0007669"/>
    <property type="project" value="InterPro"/>
</dbReference>
<dbReference type="PROSITE" id="PS00094">
    <property type="entry name" value="C5_MTASE_1"/>
    <property type="match status" value="1"/>
</dbReference>
<reference evidence="13" key="1">
    <citation type="journal article" date="2009" name="Rice">
        <title>De Novo Next Generation Sequencing of Plant Genomes.</title>
        <authorList>
            <person name="Rounsley S."/>
            <person name="Marri P.R."/>
            <person name="Yu Y."/>
            <person name="He R."/>
            <person name="Sisneros N."/>
            <person name="Goicoechea J.L."/>
            <person name="Lee S.J."/>
            <person name="Angelova A."/>
            <person name="Kudrna D."/>
            <person name="Luo M."/>
            <person name="Affourtit J."/>
            <person name="Desany B."/>
            <person name="Knight J."/>
            <person name="Niazi F."/>
            <person name="Egholm M."/>
            <person name="Wing R.A."/>
        </authorList>
    </citation>
    <scope>NUCLEOTIDE SEQUENCE [LARGE SCALE GENOMIC DNA]</scope>
    <source>
        <strain evidence="13">cv. IRGC 105608</strain>
    </source>
</reference>
<dbReference type="AlphaFoldDB" id="A0A0D3HAG6"/>
<dbReference type="Gene3D" id="2.30.30.490">
    <property type="match status" value="1"/>
</dbReference>
<dbReference type="Pfam" id="PF01426">
    <property type="entry name" value="BAH"/>
    <property type="match status" value="1"/>
</dbReference>
<dbReference type="PaxDb" id="65489-OBART10G00250.1"/>
<dbReference type="FunFam" id="3.90.120.10:FF:000003">
    <property type="entry name" value="DNA (cytosine-5)-methyltransferase 1"/>
    <property type="match status" value="1"/>
</dbReference>
<dbReference type="GO" id="GO:0003677">
    <property type="term" value="F:DNA binding"/>
    <property type="evidence" value="ECO:0007669"/>
    <property type="project" value="UniProtKB-KW"/>
</dbReference>
<feature type="active site" evidence="9">
    <location>
        <position position="508"/>
    </location>
</feature>
<dbReference type="GO" id="GO:0032259">
    <property type="term" value="P:methylation"/>
    <property type="evidence" value="ECO:0007669"/>
    <property type="project" value="UniProtKB-KW"/>
</dbReference>
<keyword evidence="5 9" id="KW-0949">S-adenosyl-L-methionine</keyword>
<dbReference type="GO" id="GO:0005634">
    <property type="term" value="C:nucleus"/>
    <property type="evidence" value="ECO:0007669"/>
    <property type="project" value="UniProtKB-SubCell"/>
</dbReference>
<keyword evidence="7" id="KW-0539">Nucleus</keyword>
<dbReference type="InterPro" id="IPR043151">
    <property type="entry name" value="BAH_sf"/>
</dbReference>
<dbReference type="CDD" id="cd04716">
    <property type="entry name" value="BAH_plantDCM_I"/>
    <property type="match status" value="1"/>
</dbReference>
<dbReference type="eggNOG" id="ENOG502QW29">
    <property type="taxonomic scope" value="Eukaryota"/>
</dbReference>
<dbReference type="PRINTS" id="PR00105">
    <property type="entry name" value="C5METTRFRASE"/>
</dbReference>
<dbReference type="InterPro" id="IPR018117">
    <property type="entry name" value="C5_DNA_meth_AS"/>
</dbReference>
<dbReference type="EnsemblPlants" id="OBART10G00250.1">
    <property type="protein sequence ID" value="OBART10G00250.1"/>
    <property type="gene ID" value="OBART10G00250"/>
</dbReference>
<evidence type="ECO:0000313" key="13">
    <source>
        <dbReference type="EnsemblPlants" id="OBART10G00250.1"/>
    </source>
</evidence>
<dbReference type="SUPFAM" id="SSF53335">
    <property type="entry name" value="S-adenosyl-L-methionine-dependent methyltransferases"/>
    <property type="match status" value="1"/>
</dbReference>
<feature type="domain" description="Chromo" evidence="11">
    <location>
        <begin position="415"/>
        <end position="486"/>
    </location>
</feature>
<evidence type="ECO:0000259" key="11">
    <source>
        <dbReference type="PROSITE" id="PS50013"/>
    </source>
</evidence>
<dbReference type="PROSITE" id="PS50013">
    <property type="entry name" value="CHROMO_2"/>
    <property type="match status" value="1"/>
</dbReference>
<feature type="compositionally biased region" description="Basic and acidic residues" evidence="10">
    <location>
        <begin position="30"/>
        <end position="63"/>
    </location>
</feature>
<comment type="catalytic activity">
    <reaction evidence="8">
        <text>a 2'-deoxycytidine in DNA + S-adenosyl-L-methionine = a 5-methyl-2'-deoxycytidine in DNA + S-adenosyl-L-homocysteine + H(+)</text>
        <dbReference type="Rhea" id="RHEA:13681"/>
        <dbReference type="Rhea" id="RHEA-COMP:11369"/>
        <dbReference type="Rhea" id="RHEA-COMP:11370"/>
        <dbReference type="ChEBI" id="CHEBI:15378"/>
        <dbReference type="ChEBI" id="CHEBI:57856"/>
        <dbReference type="ChEBI" id="CHEBI:59789"/>
        <dbReference type="ChEBI" id="CHEBI:85452"/>
        <dbReference type="ChEBI" id="CHEBI:85454"/>
        <dbReference type="EC" id="2.1.1.37"/>
    </reaction>
</comment>
<evidence type="ECO:0000256" key="9">
    <source>
        <dbReference type="PROSITE-ProRule" id="PRU01016"/>
    </source>
</evidence>
<comment type="similarity">
    <text evidence="9">Belongs to the class I-like SAM-binding methyltransferase superfamily. C5-methyltransferase family.</text>
</comment>
<evidence type="ECO:0000256" key="10">
    <source>
        <dbReference type="SAM" id="MobiDB-lite"/>
    </source>
</evidence>
<dbReference type="GO" id="GO:0051720">
    <property type="term" value="F:DNA (cytosine-5-)-methyltransferase activity, acting on CpNpG substrates"/>
    <property type="evidence" value="ECO:0007669"/>
    <property type="project" value="EnsemblPlants"/>
</dbReference>
<dbReference type="Pfam" id="PF00385">
    <property type="entry name" value="Chromo"/>
    <property type="match status" value="1"/>
</dbReference>
<feature type="compositionally biased region" description="Basic and acidic residues" evidence="10">
    <location>
        <begin position="115"/>
        <end position="124"/>
    </location>
</feature>
<evidence type="ECO:0000259" key="12">
    <source>
        <dbReference type="PROSITE" id="PS51038"/>
    </source>
</evidence>
<feature type="region of interest" description="Disordered" evidence="10">
    <location>
        <begin position="1"/>
        <end position="154"/>
    </location>
</feature>
<organism evidence="13">
    <name type="scientific">Oryza barthii</name>
    <dbReference type="NCBI Taxonomy" id="65489"/>
    <lineage>
        <taxon>Eukaryota</taxon>
        <taxon>Viridiplantae</taxon>
        <taxon>Streptophyta</taxon>
        <taxon>Embryophyta</taxon>
        <taxon>Tracheophyta</taxon>
        <taxon>Spermatophyta</taxon>
        <taxon>Magnoliopsida</taxon>
        <taxon>Liliopsida</taxon>
        <taxon>Poales</taxon>
        <taxon>Poaceae</taxon>
        <taxon>BOP clade</taxon>
        <taxon>Oryzoideae</taxon>
        <taxon>Oryzeae</taxon>
        <taxon>Oryzinae</taxon>
        <taxon>Oryza</taxon>
    </lineage>
</organism>
<evidence type="ECO:0000256" key="1">
    <source>
        <dbReference type="ARBA" id="ARBA00004123"/>
    </source>
</evidence>
<evidence type="ECO:0000256" key="8">
    <source>
        <dbReference type="ARBA" id="ARBA00047422"/>
    </source>
</evidence>
<dbReference type="InterPro" id="IPR023780">
    <property type="entry name" value="Chromo_domain"/>
</dbReference>
<feature type="compositionally biased region" description="Acidic residues" evidence="10">
    <location>
        <begin position="64"/>
        <end position="89"/>
    </location>
</feature>
<evidence type="ECO:0000313" key="14">
    <source>
        <dbReference type="Proteomes" id="UP000026960"/>
    </source>
</evidence>
<dbReference type="InterPro" id="IPR016197">
    <property type="entry name" value="Chromo-like_dom_sf"/>
</dbReference>
<evidence type="ECO:0000256" key="2">
    <source>
        <dbReference type="ARBA" id="ARBA00011975"/>
    </source>
</evidence>
<evidence type="ECO:0000256" key="5">
    <source>
        <dbReference type="ARBA" id="ARBA00022691"/>
    </source>
</evidence>
<dbReference type="CDD" id="cd18635">
    <property type="entry name" value="CD_CMT3_like"/>
    <property type="match status" value="1"/>
</dbReference>
<dbReference type="InterPro" id="IPR001025">
    <property type="entry name" value="BAH_dom"/>
</dbReference>
<dbReference type="GO" id="GO:0141010">
    <property type="term" value="P:transposable element silencing by siRNA-mediated DNA methylation"/>
    <property type="evidence" value="ECO:0007669"/>
    <property type="project" value="EnsemblPlants"/>
</dbReference>
<dbReference type="Gene3D" id="3.40.50.150">
    <property type="entry name" value="Vaccinia Virus protein VP39"/>
    <property type="match status" value="1"/>
</dbReference>
<dbReference type="PANTHER" id="PTHR10629:SF50">
    <property type="entry name" value="DNA (CYTOSINE-5)-METHYLTRANSFERASE CMT3"/>
    <property type="match status" value="1"/>
</dbReference>
<dbReference type="SMART" id="SM00439">
    <property type="entry name" value="BAH"/>
    <property type="match status" value="1"/>
</dbReference>
<evidence type="ECO:0000256" key="7">
    <source>
        <dbReference type="ARBA" id="ARBA00023242"/>
    </source>
</evidence>
<feature type="compositionally biased region" description="Low complexity" evidence="10">
    <location>
        <begin position="1"/>
        <end position="15"/>
    </location>
</feature>
<dbReference type="FunFam" id="3.40.50.150:FF:000143">
    <property type="entry name" value="DNA (cytosine-5)-methyltransferase 1"/>
    <property type="match status" value="1"/>
</dbReference>
<dbReference type="Pfam" id="PF00145">
    <property type="entry name" value="DNA_methylase"/>
    <property type="match status" value="1"/>
</dbReference>
<dbReference type="PROSITE" id="PS51038">
    <property type="entry name" value="BAH"/>
    <property type="match status" value="1"/>
</dbReference>
<dbReference type="Proteomes" id="UP000026960">
    <property type="component" value="Chromosome 10"/>
</dbReference>
<dbReference type="InterPro" id="IPR000953">
    <property type="entry name" value="Chromo/chromo_shadow_dom"/>
</dbReference>
<dbReference type="InterPro" id="IPR050390">
    <property type="entry name" value="C5-Methyltransferase"/>
</dbReference>
<proteinExistence type="inferred from homology"/>
<dbReference type="PROSITE" id="PS51679">
    <property type="entry name" value="SAM_MT_C5"/>
    <property type="match status" value="1"/>
</dbReference>
<feature type="compositionally biased region" description="Basic and acidic residues" evidence="10">
    <location>
        <begin position="131"/>
        <end position="140"/>
    </location>
</feature>
<keyword evidence="14" id="KW-1185">Reference proteome</keyword>
<accession>A0A0D3HAG6</accession>
<dbReference type="EC" id="2.1.1.37" evidence="2"/>
<keyword evidence="4 9" id="KW-0808">Transferase</keyword>
<keyword evidence="3 9" id="KW-0489">Methyltransferase</keyword>
<dbReference type="SUPFAM" id="SSF54160">
    <property type="entry name" value="Chromo domain-like"/>
    <property type="match status" value="1"/>
</dbReference>
<dbReference type="HOGENOM" id="CLU_004921_0_0_1"/>
<protein>
    <recommendedName>
        <fullName evidence="2">DNA (cytosine-5-)-methyltransferase</fullName>
        <ecNumber evidence="2">2.1.1.37</ecNumber>
    </recommendedName>
</protein>
<name>A0A0D3HAG6_9ORYZ</name>
<sequence length="873" mass="98182">MAPSSPSSAAAPTRTSTRKRAASASASAKATDEPSTKRTRRPKAETKPRKKKDEVKEEEKPPMEDDACGEEPDAEEMALGEEAEAEEAEAEQKQLDAPAPGVARKRVAQPSRVRHGSDGDHDPEFVGDPFPAKEARDKWPQRYQRNAATRRPDEEEDIKARCHYSSAKVDGTLYCLHDDVYVKAEEDKADYIGRITEFFEGTDHCRYFTCRWFFRAEDTVISSIMMENADDEKHDLKRVFLSEEKNDNVLDCIISKVKIVHIDPNMESEAKARRLADCDLYYDMSYTVAYSTFANIPLGKVVSDSEASSVGKATLLDLYSGCGGMSTGLCLGAALAGLNLETRWAVDFNSFACESLKYNHPRTEVRNEKADEFLALLKGWHSLCDEYVKKDIDFSSAGASENEEDDDEPLEKDEFVVEKLAGICYGGSGREDGLYFKVPLSHHLRIIYGFLQYSVQWKGYGREEDTWEPIENLRDCPLKIKEFVQEGYRRKILPLPGDVDVICGGPPCQGISGFNRFRNRKEPLKDEKNKQMVTFMDIVAYLKPKYVLMENVVDILKFADGYLGRYALSRLVAMKYQARLGMMVAGCYGLPQFRMRVFLWGALPTMVLPKYPLPTHNVVVRGGAPNAFSVNNHQPNEVMEYGSSPKTEFQRYIRLSRKEMLDSSFEGKDGPDLGKLLDHQPLKLNKDDHERVQQIPVKKGANFRDLKGVRVGANNIVEWDPDVPRVYLSSGKPLVPDYAMSFIKGRSLKPFGRLWWDETVPTVVTRAEPHNQIILHPNQARVLTVRENARLQGFPDYYKMFGPIKEKYIQVGNAVAVPVARALGYSLGLAYQRESEGSSPLFVLPDSFTEVGRQAAPARASSVGIPVGEVVEQ</sequence>